<evidence type="ECO:0000256" key="7">
    <source>
        <dbReference type="ARBA" id="ARBA00023163"/>
    </source>
</evidence>
<accession>A0AAD3SKQ5</accession>
<evidence type="ECO:0000256" key="9">
    <source>
        <dbReference type="PROSITE-ProRule" id="PRU00042"/>
    </source>
</evidence>
<reference evidence="12" key="1">
    <citation type="submission" date="2023-05" db="EMBL/GenBank/DDBJ databases">
        <title>Nepenthes gracilis genome sequencing.</title>
        <authorList>
            <person name="Fukushima K."/>
        </authorList>
    </citation>
    <scope>NUCLEOTIDE SEQUENCE</scope>
    <source>
        <strain evidence="12">SING2019-196</strain>
    </source>
</reference>
<evidence type="ECO:0000259" key="11">
    <source>
        <dbReference type="PROSITE" id="PS50157"/>
    </source>
</evidence>
<dbReference type="InterPro" id="IPR013087">
    <property type="entry name" value="Znf_C2H2_type"/>
</dbReference>
<evidence type="ECO:0000256" key="3">
    <source>
        <dbReference type="ARBA" id="ARBA00022737"/>
    </source>
</evidence>
<sequence length="328" mass="35950">MEARKVVAAAAEDSHSKRGLRIVKGKRTKRQRPQPRIPLKIPLAWSPKNDDDSSDIIQGNNNNSNFVASTSSGEYCGDLRSTDVEEEDVANCLILLAQGQSHLSPNHRQSAAGDTGYRSTGGKLAETGAAAGEGKVGCYAYECKTCSKTFRSFQALGGHCASHKKHPKIKAEEEEEEEKRRHRSFLLSHGEDFPHVSPSSLLNNTDNKTARVHECSFCGAEFSTGQALGGHMRRHRGVVIGSQTSLSLTPMAIVDDHHHHDRKKTMAPSPPAKNIVLSLDFDLNLPAPEDDPRESETHFASKQPQDPKQPQPPQLLVFSPPALVDCHY</sequence>
<dbReference type="PANTHER" id="PTHR26374">
    <property type="entry name" value="ZINC FINGER PROTEIN ZAT5"/>
    <property type="match status" value="1"/>
</dbReference>
<dbReference type="SUPFAM" id="SSF57667">
    <property type="entry name" value="beta-beta-alpha zinc fingers"/>
    <property type="match status" value="1"/>
</dbReference>
<evidence type="ECO:0000256" key="2">
    <source>
        <dbReference type="ARBA" id="ARBA00022723"/>
    </source>
</evidence>
<dbReference type="AlphaFoldDB" id="A0AAD3SKQ5"/>
<organism evidence="12 13">
    <name type="scientific">Nepenthes gracilis</name>
    <name type="common">Slender pitcher plant</name>
    <dbReference type="NCBI Taxonomy" id="150966"/>
    <lineage>
        <taxon>Eukaryota</taxon>
        <taxon>Viridiplantae</taxon>
        <taxon>Streptophyta</taxon>
        <taxon>Embryophyta</taxon>
        <taxon>Tracheophyta</taxon>
        <taxon>Spermatophyta</taxon>
        <taxon>Magnoliopsida</taxon>
        <taxon>eudicotyledons</taxon>
        <taxon>Gunneridae</taxon>
        <taxon>Pentapetalae</taxon>
        <taxon>Caryophyllales</taxon>
        <taxon>Nepenthaceae</taxon>
        <taxon>Nepenthes</taxon>
    </lineage>
</organism>
<protein>
    <recommendedName>
        <fullName evidence="11">C2H2-type domain-containing protein</fullName>
    </recommendedName>
</protein>
<evidence type="ECO:0000256" key="8">
    <source>
        <dbReference type="ARBA" id="ARBA00023242"/>
    </source>
</evidence>
<evidence type="ECO:0000256" key="10">
    <source>
        <dbReference type="SAM" id="MobiDB-lite"/>
    </source>
</evidence>
<dbReference type="EMBL" id="BSYO01000012">
    <property type="protein sequence ID" value="GMH13293.1"/>
    <property type="molecule type" value="Genomic_DNA"/>
</dbReference>
<keyword evidence="5" id="KW-0862">Zinc</keyword>
<keyword evidence="6" id="KW-0805">Transcription regulation</keyword>
<evidence type="ECO:0000313" key="13">
    <source>
        <dbReference type="Proteomes" id="UP001279734"/>
    </source>
</evidence>
<evidence type="ECO:0000256" key="1">
    <source>
        <dbReference type="ARBA" id="ARBA00004123"/>
    </source>
</evidence>
<keyword evidence="13" id="KW-1185">Reference proteome</keyword>
<dbReference type="GO" id="GO:0008270">
    <property type="term" value="F:zinc ion binding"/>
    <property type="evidence" value="ECO:0007669"/>
    <property type="project" value="UniProtKB-KW"/>
</dbReference>
<name>A0AAD3SKQ5_NEPGR</name>
<gene>
    <name evidence="12" type="ORF">Nepgr_015134</name>
</gene>
<comment type="caution">
    <text evidence="12">The sequence shown here is derived from an EMBL/GenBank/DDBJ whole genome shotgun (WGS) entry which is preliminary data.</text>
</comment>
<dbReference type="PROSITE" id="PS00028">
    <property type="entry name" value="ZINC_FINGER_C2H2_1"/>
    <property type="match status" value="2"/>
</dbReference>
<proteinExistence type="predicted"/>
<keyword evidence="2" id="KW-0479">Metal-binding</keyword>
<keyword evidence="4 9" id="KW-0863">Zinc-finger</keyword>
<keyword evidence="7" id="KW-0804">Transcription</keyword>
<dbReference type="Gene3D" id="3.30.160.60">
    <property type="entry name" value="Classic Zinc Finger"/>
    <property type="match status" value="1"/>
</dbReference>
<comment type="subcellular location">
    <subcellularLocation>
        <location evidence="1">Nucleus</location>
    </subcellularLocation>
</comment>
<dbReference type="InterPro" id="IPR036236">
    <property type="entry name" value="Znf_C2H2_sf"/>
</dbReference>
<dbReference type="PANTHER" id="PTHR26374:SF378">
    <property type="entry name" value="C2H2-TYPE ZINC FINGER FAMILY PROTEIN"/>
    <property type="match status" value="1"/>
</dbReference>
<dbReference type="SMART" id="SM00355">
    <property type="entry name" value="ZnF_C2H2"/>
    <property type="match status" value="2"/>
</dbReference>
<keyword evidence="3" id="KW-0677">Repeat</keyword>
<dbReference type="Pfam" id="PF13912">
    <property type="entry name" value="zf-C2H2_6"/>
    <property type="match status" value="2"/>
</dbReference>
<dbReference type="Proteomes" id="UP001279734">
    <property type="component" value="Unassembled WGS sequence"/>
</dbReference>
<dbReference type="GO" id="GO:0005634">
    <property type="term" value="C:nucleus"/>
    <property type="evidence" value="ECO:0007669"/>
    <property type="project" value="UniProtKB-SubCell"/>
</dbReference>
<feature type="domain" description="C2H2-type" evidence="11">
    <location>
        <begin position="141"/>
        <end position="168"/>
    </location>
</feature>
<evidence type="ECO:0000313" key="12">
    <source>
        <dbReference type="EMBL" id="GMH13293.1"/>
    </source>
</evidence>
<feature type="compositionally biased region" description="Polar residues" evidence="10">
    <location>
        <begin position="55"/>
        <end position="64"/>
    </location>
</feature>
<feature type="compositionally biased region" description="Basic residues" evidence="10">
    <location>
        <begin position="17"/>
        <end position="33"/>
    </location>
</feature>
<feature type="region of interest" description="Disordered" evidence="10">
    <location>
        <begin position="1"/>
        <end position="64"/>
    </location>
</feature>
<dbReference type="PROSITE" id="PS50157">
    <property type="entry name" value="ZINC_FINGER_C2H2_2"/>
    <property type="match status" value="2"/>
</dbReference>
<feature type="region of interest" description="Disordered" evidence="10">
    <location>
        <begin position="283"/>
        <end position="320"/>
    </location>
</feature>
<feature type="domain" description="C2H2-type" evidence="11">
    <location>
        <begin position="213"/>
        <end position="237"/>
    </location>
</feature>
<keyword evidence="8" id="KW-0539">Nucleus</keyword>
<evidence type="ECO:0000256" key="5">
    <source>
        <dbReference type="ARBA" id="ARBA00022833"/>
    </source>
</evidence>
<evidence type="ECO:0000256" key="6">
    <source>
        <dbReference type="ARBA" id="ARBA00023015"/>
    </source>
</evidence>
<evidence type="ECO:0000256" key="4">
    <source>
        <dbReference type="ARBA" id="ARBA00022771"/>
    </source>
</evidence>